<comment type="caution">
    <text evidence="1">The sequence shown here is derived from an EMBL/GenBank/DDBJ whole genome shotgun (WGS) entry which is preliminary data.</text>
</comment>
<sequence length="466" mass="46232">MSAGRLPRIGIDLGPGPATAVLVGADGRIVARCARPGDPDDPAGTVRELLAGLRPPGGGPLRVVVSCPGPADLLGDPGVLDRVGVLRIGAPATTGVPPLTGWPADLAGAVCGPVAVVGGGYLHDGSEIAPLDTGAIGAFARRCAGPVAAGPVAAGPVAAVAVAAVSGHLDPGHEQRAAALLGAVLGPDVPVVTAHGYGGVGLLERENTAVLDAALARRAGALTGALAAAAGPDAELFLMDGGGHVLGPDVAAAHPVLMVGAPHATARAGTARLTGSPTLVVLDSRPDGLRIGGLDDGLVPDTGTFREVRGIRLAVRTDRVVHLRPDGDAGPAALLERVRAGIVRVGAALGDAPVAVAGTPGPVPLPPEARRPADAEWAAAYGAATAEASATVDRLFRFADGSLAEGVRLARRAARDGAVRAGADPRRVRIGAVREMAMTYVPMPCVRLRVTATGPLVDPAGTGETW</sequence>
<name>A0ABN1XGL5_9PSEU</name>
<dbReference type="EMBL" id="BAAAJK010000001">
    <property type="protein sequence ID" value="GAA1379517.1"/>
    <property type="molecule type" value="Genomic_DNA"/>
</dbReference>
<evidence type="ECO:0000313" key="1">
    <source>
        <dbReference type="EMBL" id="GAA1379517.1"/>
    </source>
</evidence>
<proteinExistence type="predicted"/>
<accession>A0ABN1XGL5</accession>
<dbReference type="Proteomes" id="UP001501414">
    <property type="component" value="Unassembled WGS sequence"/>
</dbReference>
<dbReference type="RefSeq" id="WP_344017620.1">
    <property type="nucleotide sequence ID" value="NZ_BAAAJK010000001.1"/>
</dbReference>
<reference evidence="1 2" key="1">
    <citation type="journal article" date="2019" name="Int. J. Syst. Evol. Microbiol.">
        <title>The Global Catalogue of Microorganisms (GCM) 10K type strain sequencing project: providing services to taxonomists for standard genome sequencing and annotation.</title>
        <authorList>
            <consortium name="The Broad Institute Genomics Platform"/>
            <consortium name="The Broad Institute Genome Sequencing Center for Infectious Disease"/>
            <person name="Wu L."/>
            <person name="Ma J."/>
        </authorList>
    </citation>
    <scope>NUCLEOTIDE SEQUENCE [LARGE SCALE GENOMIC DNA]</scope>
    <source>
        <strain evidence="1 2">JCM 11896</strain>
    </source>
</reference>
<organism evidence="1 2">
    <name type="scientific">Pseudonocardia kongjuensis</name>
    <dbReference type="NCBI Taxonomy" id="102227"/>
    <lineage>
        <taxon>Bacteria</taxon>
        <taxon>Bacillati</taxon>
        <taxon>Actinomycetota</taxon>
        <taxon>Actinomycetes</taxon>
        <taxon>Pseudonocardiales</taxon>
        <taxon>Pseudonocardiaceae</taxon>
        <taxon>Pseudonocardia</taxon>
    </lineage>
</organism>
<evidence type="ECO:0008006" key="3">
    <source>
        <dbReference type="Google" id="ProtNLM"/>
    </source>
</evidence>
<keyword evidence="2" id="KW-1185">Reference proteome</keyword>
<evidence type="ECO:0000313" key="2">
    <source>
        <dbReference type="Proteomes" id="UP001501414"/>
    </source>
</evidence>
<protein>
    <recommendedName>
        <fullName evidence="3">Hydantoinase/oxoprolinase-like protein</fullName>
    </recommendedName>
</protein>
<gene>
    <name evidence="1" type="ORF">GCM10009613_02250</name>
</gene>